<evidence type="ECO:0000313" key="3">
    <source>
        <dbReference type="Proteomes" id="UP000596660"/>
    </source>
</evidence>
<dbReference type="Proteomes" id="UP000596660">
    <property type="component" value="Unplaced"/>
</dbReference>
<proteinExistence type="predicted"/>
<dbReference type="InterPro" id="IPR032838">
    <property type="entry name" value="Vwaint_dom"/>
</dbReference>
<dbReference type="Gene3D" id="3.40.50.410">
    <property type="entry name" value="von Willebrand factor, type A domain"/>
    <property type="match status" value="1"/>
</dbReference>
<dbReference type="Pfam" id="PF00092">
    <property type="entry name" value="VWA"/>
    <property type="match status" value="1"/>
</dbReference>
<dbReference type="InterPro" id="IPR036465">
    <property type="entry name" value="vWFA_dom_sf"/>
</dbReference>
<dbReference type="PROSITE" id="PS50234">
    <property type="entry name" value="VWFA"/>
    <property type="match status" value="1"/>
</dbReference>
<dbReference type="Pfam" id="PF14624">
    <property type="entry name" value="Vwaint"/>
    <property type="match status" value="1"/>
</dbReference>
<feature type="domain" description="VWFA" evidence="1">
    <location>
        <begin position="66"/>
        <end position="241"/>
    </location>
</feature>
<reference evidence="2" key="1">
    <citation type="journal article" date="2017" name="Nature">
        <title>The genome of Chenopodium quinoa.</title>
        <authorList>
            <person name="Jarvis D.E."/>
            <person name="Ho Y.S."/>
            <person name="Lightfoot D.J."/>
            <person name="Schmoeckel S.M."/>
            <person name="Li B."/>
            <person name="Borm T.J.A."/>
            <person name="Ohyanagi H."/>
            <person name="Mineta K."/>
            <person name="Michell C.T."/>
            <person name="Saber N."/>
            <person name="Kharbatia N.M."/>
            <person name="Rupper R.R."/>
            <person name="Sharp A.R."/>
            <person name="Dally N."/>
            <person name="Boughton B.A."/>
            <person name="Woo Y.H."/>
            <person name="Gao G."/>
            <person name="Schijlen E.G.W.M."/>
            <person name="Guo X."/>
            <person name="Momin A.A."/>
            <person name="Negrao S."/>
            <person name="Al-Babili S."/>
            <person name="Gehring C."/>
            <person name="Roessner U."/>
            <person name="Jung C."/>
            <person name="Murphy K."/>
            <person name="Arold S.T."/>
            <person name="Gojobori T."/>
            <person name="van der Linden C.G."/>
            <person name="van Loo E.N."/>
            <person name="Jellen E.N."/>
            <person name="Maughan P.J."/>
            <person name="Tester M."/>
        </authorList>
    </citation>
    <scope>NUCLEOTIDE SEQUENCE [LARGE SCALE GENOMIC DNA]</scope>
    <source>
        <strain evidence="2">cv. PI 614886</strain>
    </source>
</reference>
<dbReference type="SUPFAM" id="SSF53300">
    <property type="entry name" value="vWA-like"/>
    <property type="match status" value="1"/>
</dbReference>
<evidence type="ECO:0000313" key="2">
    <source>
        <dbReference type="EnsemblPlants" id="AUR62020333-RA:cds"/>
    </source>
</evidence>
<accession>A0A803LXY2</accession>
<keyword evidence="3" id="KW-1185">Reference proteome</keyword>
<dbReference type="AlphaFoldDB" id="A0A803LXY2"/>
<reference evidence="2" key="2">
    <citation type="submission" date="2021-03" db="UniProtKB">
        <authorList>
            <consortium name="EnsemblPlants"/>
        </authorList>
    </citation>
    <scope>IDENTIFICATION</scope>
</reference>
<organism evidence="2 3">
    <name type="scientific">Chenopodium quinoa</name>
    <name type="common">Quinoa</name>
    <dbReference type="NCBI Taxonomy" id="63459"/>
    <lineage>
        <taxon>Eukaryota</taxon>
        <taxon>Viridiplantae</taxon>
        <taxon>Streptophyta</taxon>
        <taxon>Embryophyta</taxon>
        <taxon>Tracheophyta</taxon>
        <taxon>Spermatophyta</taxon>
        <taxon>Magnoliopsida</taxon>
        <taxon>eudicotyledons</taxon>
        <taxon>Gunneridae</taxon>
        <taxon>Pentapetalae</taxon>
        <taxon>Caryophyllales</taxon>
        <taxon>Chenopodiaceae</taxon>
        <taxon>Chenopodioideae</taxon>
        <taxon>Atripliceae</taxon>
        <taxon>Chenopodium</taxon>
    </lineage>
</organism>
<name>A0A803LXY2_CHEQI</name>
<dbReference type="PANTHER" id="PTHR10579:SF129">
    <property type="entry name" value="OS01G0640200 PROTEIN"/>
    <property type="match status" value="1"/>
</dbReference>
<protein>
    <recommendedName>
        <fullName evidence="1">VWFA domain-containing protein</fullName>
    </recommendedName>
</protein>
<dbReference type="InterPro" id="IPR051266">
    <property type="entry name" value="CLCR"/>
</dbReference>
<dbReference type="InterPro" id="IPR002035">
    <property type="entry name" value="VWF_A"/>
</dbReference>
<dbReference type="SMART" id="SM00327">
    <property type="entry name" value="VWA"/>
    <property type="match status" value="1"/>
</dbReference>
<evidence type="ECO:0000259" key="1">
    <source>
        <dbReference type="PROSITE" id="PS50234"/>
    </source>
</evidence>
<dbReference type="PANTHER" id="PTHR10579">
    <property type="entry name" value="CALCIUM-ACTIVATED CHLORIDE CHANNEL REGULATOR"/>
    <property type="match status" value="1"/>
</dbReference>
<sequence>MASNKYDDEEAIVENGSEKAIASAPEAGRVPVKFENEPELPKENAKYELLLELTGRGSANARLAADIVMVLDVSYSMKGDKLKEMKRAMQFVISKLSPSDRLSVCTFAKDSIKLCGLRVMSPVAKEKVDYMVQNLQVDYYTNISAGLQMALKVLDDRKYTTGRAGAIMLMSDGEQNVDDATKILVDRYPIYTFGFGDEKEIDTKVLGHIASKSKGGTFSVAKLGDLSKLFAPCLAGLLSVLVKDVNLVIKPLLGTVSRREKVKTIIEKVSAGDYEQIVDKETGVVTVSFGDLYQKEIRMVLVFLSLPEIRNDPNKAQVELDSLLSCTYRAESGNSTQTNPVKFRVKRCIAPKMKQTDATKAEIKRVEIVELMKEARTLAEAKNMDAALDKVVEGQNSLGHVVVEALNEESKMVIETLKYEVDEMVKFMQTNETYENKGRCFTYSSEISHDRQRFASRGDVEKIRSYATPRMETCFEQAKEFEKDPSKPVPTVVEDERTEIAADPLATVAPSLDYYLQIAIDALKNLQKVINYKA</sequence>
<dbReference type="Gramene" id="AUR62020333-RA">
    <property type="protein sequence ID" value="AUR62020333-RA:cds"/>
    <property type="gene ID" value="AUR62020333"/>
</dbReference>
<dbReference type="OMA" id="DWNMRFP"/>
<dbReference type="EnsemblPlants" id="AUR62020333-RA">
    <property type="protein sequence ID" value="AUR62020333-RA:cds"/>
    <property type="gene ID" value="AUR62020333"/>
</dbReference>